<dbReference type="Proteomes" id="UP000440578">
    <property type="component" value="Unassembled WGS sequence"/>
</dbReference>
<evidence type="ECO:0000256" key="4">
    <source>
        <dbReference type="ARBA" id="ARBA00022989"/>
    </source>
</evidence>
<dbReference type="InterPro" id="IPR003689">
    <property type="entry name" value="ZIP"/>
</dbReference>
<dbReference type="OrthoDB" id="200954at2759"/>
<keyword evidence="11" id="KW-1185">Reference proteome</keyword>
<evidence type="ECO:0000256" key="9">
    <source>
        <dbReference type="SAM" id="Phobius"/>
    </source>
</evidence>
<feature type="transmembrane region" description="Helical" evidence="9">
    <location>
        <begin position="470"/>
        <end position="486"/>
    </location>
</feature>
<gene>
    <name evidence="10" type="primary">Slc39a7</name>
    <name evidence="10" type="ORF">FJT64_001622</name>
</gene>
<evidence type="ECO:0000256" key="3">
    <source>
        <dbReference type="ARBA" id="ARBA00022692"/>
    </source>
</evidence>
<dbReference type="GO" id="GO:0016020">
    <property type="term" value="C:membrane"/>
    <property type="evidence" value="ECO:0007669"/>
    <property type="project" value="UniProtKB-SubCell"/>
</dbReference>
<name>A0A6A4XE78_AMPAM</name>
<feature type="region of interest" description="Disordered" evidence="8">
    <location>
        <begin position="31"/>
        <end position="67"/>
    </location>
</feature>
<reference evidence="10 11" key="1">
    <citation type="submission" date="2019-07" db="EMBL/GenBank/DDBJ databases">
        <title>Draft genome assembly of a fouling barnacle, Amphibalanus amphitrite (Darwin, 1854): The first reference genome for Thecostraca.</title>
        <authorList>
            <person name="Kim W."/>
        </authorList>
    </citation>
    <scope>NUCLEOTIDE SEQUENCE [LARGE SCALE GENOMIC DNA]</scope>
    <source>
        <strain evidence="10">SNU_AA5</strain>
        <tissue evidence="10">Soma without cirri and trophi</tissue>
    </source>
</reference>
<evidence type="ECO:0000256" key="8">
    <source>
        <dbReference type="SAM" id="MobiDB-lite"/>
    </source>
</evidence>
<feature type="transmembrane region" description="Helical" evidence="9">
    <location>
        <begin position="208"/>
        <end position="226"/>
    </location>
</feature>
<dbReference type="Pfam" id="PF02535">
    <property type="entry name" value="Zip"/>
    <property type="match status" value="1"/>
</dbReference>
<comment type="similarity">
    <text evidence="6">Belongs to the ZIP transporter (TC 2.A.5) family. KE4/Catsup subfamily.</text>
</comment>
<evidence type="ECO:0000256" key="2">
    <source>
        <dbReference type="ARBA" id="ARBA00022448"/>
    </source>
</evidence>
<feature type="compositionally biased region" description="Basic and acidic residues" evidence="8">
    <location>
        <begin position="190"/>
        <end position="202"/>
    </location>
</feature>
<feature type="transmembrane region" description="Helical" evidence="9">
    <location>
        <begin position="7"/>
        <end position="27"/>
    </location>
</feature>
<dbReference type="PANTHER" id="PTHR16950:SF25">
    <property type="entry name" value="ZINC TRANSPORTER SLC39A7"/>
    <property type="match status" value="1"/>
</dbReference>
<evidence type="ECO:0000256" key="7">
    <source>
        <dbReference type="SAM" id="Coils"/>
    </source>
</evidence>
<keyword evidence="2" id="KW-0813">Transport</keyword>
<feature type="region of interest" description="Disordered" evidence="8">
    <location>
        <begin position="180"/>
        <end position="202"/>
    </location>
</feature>
<comment type="caution">
    <text evidence="10">The sequence shown here is derived from an EMBL/GenBank/DDBJ whole genome shotgun (WGS) entry which is preliminary data.</text>
</comment>
<accession>A0A6A4XE78</accession>
<keyword evidence="4 9" id="KW-1133">Transmembrane helix</keyword>
<evidence type="ECO:0000313" key="11">
    <source>
        <dbReference type="Proteomes" id="UP000440578"/>
    </source>
</evidence>
<feature type="compositionally biased region" description="Basic and acidic residues" evidence="8">
    <location>
        <begin position="247"/>
        <end position="327"/>
    </location>
</feature>
<feature type="transmembrane region" description="Helical" evidence="9">
    <location>
        <begin position="405"/>
        <end position="425"/>
    </location>
</feature>
<dbReference type="GO" id="GO:0006882">
    <property type="term" value="P:intracellular zinc ion homeostasis"/>
    <property type="evidence" value="ECO:0007669"/>
    <property type="project" value="TreeGrafter"/>
</dbReference>
<evidence type="ECO:0000256" key="1">
    <source>
        <dbReference type="ARBA" id="ARBA00004141"/>
    </source>
</evidence>
<feature type="coiled-coil region" evidence="7">
    <location>
        <begin position="77"/>
        <end position="104"/>
    </location>
</feature>
<evidence type="ECO:0000256" key="5">
    <source>
        <dbReference type="ARBA" id="ARBA00023136"/>
    </source>
</evidence>
<keyword evidence="3 9" id="KW-0812">Transmembrane</keyword>
<dbReference type="AlphaFoldDB" id="A0A6A4XE78"/>
<protein>
    <submittedName>
        <fullName evidence="10">Zinc transporter SLC39A7</fullName>
    </submittedName>
</protein>
<dbReference type="PANTHER" id="PTHR16950">
    <property type="entry name" value="ZINC TRANSPORTER SLC39A7 HISTIDINE-RICH MEMBRANE PROTEIN KE4"/>
    <property type="match status" value="1"/>
</dbReference>
<sequence length="487" mass="52020">MDRSALLYKIVIGLILLTILFSFPTLVNSHGHSHDGHGHAHDHGHGHAHDHGHGHAHDHGHGHAHYHDEAPSFKYLRAANEASRQQQEEEARRVLEEFAAHQAAGTRTSAETRSLWLNAIGSTLLVSAAPFFILFLIPLDNTDASQPLLKVLLSFAAGGLLGDAFLHLIPHALMAVSESGAETAGGHGHSHGDHGHSHGAGHEHDMSVGLWVLAGIVAFFLVEKFVRIVKGGHGHSHGHSHQATAETKAKTASGDKDSKEDKEGKDGDKSKDSDDAKRETDNKKDKSGKNGDKAKEKSDAKDSKAKSSGKDKAAEKSKKDSAKEMKSSDQVAKDAPQPDIKVAGYLNLAADFTHNLTDGLAIGASYLAGHSIGMITTLTIILHEVPHEIGDFAILVQSGVPRRRAIFLQLTTAVGALTGTVISLLAEGADSAATSRILPFTAGGFIYIATVSVIPELLEKTSVWQTVKELIALLVGIYMMVLIAEYE</sequence>
<proteinExistence type="inferred from homology"/>
<feature type="transmembrane region" description="Helical" evidence="9">
    <location>
        <begin position="437"/>
        <end position="458"/>
    </location>
</feature>
<dbReference type="GO" id="GO:0005385">
    <property type="term" value="F:zinc ion transmembrane transporter activity"/>
    <property type="evidence" value="ECO:0007669"/>
    <property type="project" value="TreeGrafter"/>
</dbReference>
<evidence type="ECO:0000256" key="6">
    <source>
        <dbReference type="ARBA" id="ARBA00038485"/>
    </source>
</evidence>
<keyword evidence="7" id="KW-0175">Coiled coil</keyword>
<comment type="subcellular location">
    <subcellularLocation>
        <location evidence="1">Membrane</location>
        <topology evidence="1">Multi-pass membrane protein</topology>
    </subcellularLocation>
</comment>
<feature type="transmembrane region" description="Helical" evidence="9">
    <location>
        <begin position="151"/>
        <end position="169"/>
    </location>
</feature>
<dbReference type="EMBL" id="VIIS01000092">
    <property type="protein sequence ID" value="KAF0313448.1"/>
    <property type="molecule type" value="Genomic_DNA"/>
</dbReference>
<feature type="transmembrane region" description="Helical" evidence="9">
    <location>
        <begin position="115"/>
        <end position="139"/>
    </location>
</feature>
<evidence type="ECO:0000313" key="10">
    <source>
        <dbReference type="EMBL" id="KAF0313448.1"/>
    </source>
</evidence>
<feature type="compositionally biased region" description="Basic and acidic residues" evidence="8">
    <location>
        <begin position="32"/>
        <end position="67"/>
    </location>
</feature>
<organism evidence="10 11">
    <name type="scientific">Amphibalanus amphitrite</name>
    <name type="common">Striped barnacle</name>
    <name type="synonym">Balanus amphitrite</name>
    <dbReference type="NCBI Taxonomy" id="1232801"/>
    <lineage>
        <taxon>Eukaryota</taxon>
        <taxon>Metazoa</taxon>
        <taxon>Ecdysozoa</taxon>
        <taxon>Arthropoda</taxon>
        <taxon>Crustacea</taxon>
        <taxon>Multicrustacea</taxon>
        <taxon>Cirripedia</taxon>
        <taxon>Thoracica</taxon>
        <taxon>Thoracicalcarea</taxon>
        <taxon>Balanomorpha</taxon>
        <taxon>Balanoidea</taxon>
        <taxon>Balanidae</taxon>
        <taxon>Amphibalaninae</taxon>
        <taxon>Amphibalanus</taxon>
    </lineage>
</organism>
<feature type="region of interest" description="Disordered" evidence="8">
    <location>
        <begin position="232"/>
        <end position="335"/>
    </location>
</feature>
<keyword evidence="5 9" id="KW-0472">Membrane</keyword>